<dbReference type="Proteomes" id="UP000267606">
    <property type="component" value="Unassembled WGS sequence"/>
</dbReference>
<accession>A0A183H1I6</accession>
<feature type="compositionally biased region" description="Basic and acidic residues" evidence="1">
    <location>
        <begin position="200"/>
        <end position="213"/>
    </location>
</feature>
<dbReference type="EMBL" id="UZAJ01000615">
    <property type="protein sequence ID" value="VDO29197.1"/>
    <property type="molecule type" value="Genomic_DNA"/>
</dbReference>
<name>A0A183H1I6_9BILA</name>
<reference evidence="2 3" key="2">
    <citation type="submission" date="2018-11" db="EMBL/GenBank/DDBJ databases">
        <authorList>
            <consortium name="Pathogen Informatics"/>
        </authorList>
    </citation>
    <scope>NUCLEOTIDE SEQUENCE [LARGE SCALE GENOMIC DNA]</scope>
</reference>
<dbReference type="WBParaSite" id="OFLC_0000134501-mRNA-1">
    <property type="protein sequence ID" value="OFLC_0000134501-mRNA-1"/>
    <property type="gene ID" value="OFLC_0000134501"/>
</dbReference>
<protein>
    <submittedName>
        <fullName evidence="4">Tify domain-containing protein</fullName>
    </submittedName>
</protein>
<reference evidence="4" key="1">
    <citation type="submission" date="2016-06" db="UniProtKB">
        <authorList>
            <consortium name="WormBaseParasite"/>
        </authorList>
    </citation>
    <scope>IDENTIFICATION</scope>
</reference>
<dbReference type="AlphaFoldDB" id="A0A183H1I6"/>
<feature type="region of interest" description="Disordered" evidence="1">
    <location>
        <begin position="193"/>
        <end position="213"/>
    </location>
</feature>
<evidence type="ECO:0000313" key="3">
    <source>
        <dbReference type="Proteomes" id="UP000267606"/>
    </source>
</evidence>
<keyword evidence="3" id="KW-1185">Reference proteome</keyword>
<sequence>MSSMEIPIPNALSENMVAPTDIVCLPGKVYIFLDPQINVLFSTAVLDLLGSSRASRPPVASHSSPTPCPSTVTSLFPVPLFICNPFSDRHSPKYSNQKINDVVTESSYHLYDHDNNDCNSDINIVGSDGNDSITITIIQRFVFFGGIHNSKQNKCYDLYHETYVMLEEQVQGVALPIDVTFQNGSLERAEIAGSGHVGSRKQENKMQEQKTLP</sequence>
<evidence type="ECO:0000313" key="2">
    <source>
        <dbReference type="EMBL" id="VDO29197.1"/>
    </source>
</evidence>
<evidence type="ECO:0000313" key="4">
    <source>
        <dbReference type="WBParaSite" id="OFLC_0000134501-mRNA-1"/>
    </source>
</evidence>
<organism evidence="4">
    <name type="scientific">Onchocerca flexuosa</name>
    <dbReference type="NCBI Taxonomy" id="387005"/>
    <lineage>
        <taxon>Eukaryota</taxon>
        <taxon>Metazoa</taxon>
        <taxon>Ecdysozoa</taxon>
        <taxon>Nematoda</taxon>
        <taxon>Chromadorea</taxon>
        <taxon>Rhabditida</taxon>
        <taxon>Spirurina</taxon>
        <taxon>Spiruromorpha</taxon>
        <taxon>Filarioidea</taxon>
        <taxon>Onchocercidae</taxon>
        <taxon>Onchocerca</taxon>
    </lineage>
</organism>
<evidence type="ECO:0000256" key="1">
    <source>
        <dbReference type="SAM" id="MobiDB-lite"/>
    </source>
</evidence>
<gene>
    <name evidence="2" type="ORF">OFLC_LOCUS1346</name>
</gene>
<proteinExistence type="predicted"/>